<accession>M8BIS9</accession>
<dbReference type="AlphaFoldDB" id="M8BIS9"/>
<reference evidence="1" key="1">
    <citation type="submission" date="2015-06" db="UniProtKB">
        <authorList>
            <consortium name="EnsemblPlants"/>
        </authorList>
    </citation>
    <scope>IDENTIFICATION</scope>
</reference>
<organism evidence="1">
    <name type="scientific">Aegilops tauschii</name>
    <name type="common">Tausch's goatgrass</name>
    <name type="synonym">Aegilops squarrosa</name>
    <dbReference type="NCBI Taxonomy" id="37682"/>
    <lineage>
        <taxon>Eukaryota</taxon>
        <taxon>Viridiplantae</taxon>
        <taxon>Streptophyta</taxon>
        <taxon>Embryophyta</taxon>
        <taxon>Tracheophyta</taxon>
        <taxon>Spermatophyta</taxon>
        <taxon>Magnoliopsida</taxon>
        <taxon>Liliopsida</taxon>
        <taxon>Poales</taxon>
        <taxon>Poaceae</taxon>
        <taxon>BOP clade</taxon>
        <taxon>Pooideae</taxon>
        <taxon>Triticodae</taxon>
        <taxon>Triticeae</taxon>
        <taxon>Triticinae</taxon>
        <taxon>Aegilops</taxon>
    </lineage>
</organism>
<dbReference type="EnsemblPlants" id="EMT06658">
    <property type="protein sequence ID" value="EMT06658"/>
    <property type="gene ID" value="F775_26536"/>
</dbReference>
<name>M8BIS9_AEGTA</name>
<evidence type="ECO:0000313" key="1">
    <source>
        <dbReference type="EnsemblPlants" id="EMT06658"/>
    </source>
</evidence>
<proteinExistence type="predicted"/>
<protein>
    <submittedName>
        <fullName evidence="1">Uncharacterized protein</fullName>
    </submittedName>
</protein>
<sequence length="71" mass="7868">MSDLMSLKPDWNSETELPTAWAAIFDISPVTAVLEIDDVARLENFPCMTGKVDVWLACVFAICGVPVWLKP</sequence>